<comment type="caution">
    <text evidence="3">The sequence shown here is derived from an EMBL/GenBank/DDBJ whole genome shotgun (WGS) entry which is preliminary data.</text>
</comment>
<feature type="domain" description="UspA" evidence="2">
    <location>
        <begin position="161"/>
        <end position="294"/>
    </location>
</feature>
<proteinExistence type="inferred from homology"/>
<dbReference type="Proteomes" id="UP000183529">
    <property type="component" value="Unassembled WGS sequence"/>
</dbReference>
<dbReference type="CDD" id="cd00293">
    <property type="entry name" value="USP-like"/>
    <property type="match status" value="2"/>
</dbReference>
<dbReference type="Pfam" id="PF00582">
    <property type="entry name" value="Usp"/>
    <property type="match status" value="2"/>
</dbReference>
<evidence type="ECO:0000313" key="4">
    <source>
        <dbReference type="Proteomes" id="UP000183529"/>
    </source>
</evidence>
<dbReference type="PANTHER" id="PTHR46268:SF6">
    <property type="entry name" value="UNIVERSAL STRESS PROTEIN UP12"/>
    <property type="match status" value="1"/>
</dbReference>
<sequence>MSLRICIAIDSSEASREALRFVRDIAPIGSIVRLVSVVLGEASILPPGDATIPVLDSLQEERVREAKRVLANATDYLARAGIRAETQTIELPGRDTDIGRAIVTSAASWQADLLVVGARQHRQWLRWLEGRVSGALTRLHRCPLLIVPLSGAQAEHDRPTRILFAVDSAEDARHCMAYGLRLATRASHLRAVNVAAPAPVWPVAHDAPDVGRAAKALVAAKQCLQRASDNVTTATIGAAETSDDIARVLVREAVEWAADLLVMGMHSSGGLTHLVVGSVAKEVARLTRTPLLLVDAPAP</sequence>
<accession>A0AAQ1JWN0</accession>
<reference evidence="3 4" key="1">
    <citation type="submission" date="2016-10" db="EMBL/GenBank/DDBJ databases">
        <authorList>
            <person name="Varghese N."/>
            <person name="Submissions S."/>
        </authorList>
    </citation>
    <scope>NUCLEOTIDE SEQUENCE [LARGE SCALE GENOMIC DNA]</scope>
    <source>
        <strain evidence="3 4">LMG 22274</strain>
    </source>
</reference>
<dbReference type="InterPro" id="IPR006015">
    <property type="entry name" value="Universal_stress_UspA"/>
</dbReference>
<feature type="domain" description="UspA" evidence="2">
    <location>
        <begin position="3"/>
        <end position="148"/>
    </location>
</feature>
<dbReference type="InterPro" id="IPR006016">
    <property type="entry name" value="UspA"/>
</dbReference>
<comment type="similarity">
    <text evidence="1">Belongs to the universal stress protein A family.</text>
</comment>
<dbReference type="RefSeq" id="WP_074986165.1">
    <property type="nucleotide sequence ID" value="NZ_CADFGN010000014.1"/>
</dbReference>
<organism evidence="3 4">
    <name type="scientific">Paraburkholderia tropica</name>
    <dbReference type="NCBI Taxonomy" id="92647"/>
    <lineage>
        <taxon>Bacteria</taxon>
        <taxon>Pseudomonadati</taxon>
        <taxon>Pseudomonadota</taxon>
        <taxon>Betaproteobacteria</taxon>
        <taxon>Burkholderiales</taxon>
        <taxon>Burkholderiaceae</taxon>
        <taxon>Paraburkholderia</taxon>
    </lineage>
</organism>
<protein>
    <submittedName>
        <fullName evidence="3">Nucleotide-binding universal stress protein, UspA family</fullName>
    </submittedName>
</protein>
<dbReference type="Gene3D" id="3.40.50.620">
    <property type="entry name" value="HUPs"/>
    <property type="match status" value="2"/>
</dbReference>
<gene>
    <name evidence="3" type="ORF">SAMN05216550_116109</name>
</gene>
<dbReference type="InterPro" id="IPR014729">
    <property type="entry name" value="Rossmann-like_a/b/a_fold"/>
</dbReference>
<evidence type="ECO:0000313" key="3">
    <source>
        <dbReference type="EMBL" id="SEK07951.1"/>
    </source>
</evidence>
<dbReference type="SUPFAM" id="SSF52402">
    <property type="entry name" value="Adenine nucleotide alpha hydrolases-like"/>
    <property type="match status" value="2"/>
</dbReference>
<evidence type="ECO:0000256" key="1">
    <source>
        <dbReference type="ARBA" id="ARBA00008791"/>
    </source>
</evidence>
<evidence type="ECO:0000259" key="2">
    <source>
        <dbReference type="Pfam" id="PF00582"/>
    </source>
</evidence>
<dbReference type="PRINTS" id="PR01438">
    <property type="entry name" value="UNVRSLSTRESS"/>
</dbReference>
<dbReference type="PANTHER" id="PTHR46268">
    <property type="entry name" value="STRESS RESPONSE PROTEIN NHAX"/>
    <property type="match status" value="1"/>
</dbReference>
<dbReference type="AlphaFoldDB" id="A0AAQ1JWN0"/>
<name>A0AAQ1JWN0_9BURK</name>
<dbReference type="EMBL" id="FNZM01000016">
    <property type="protein sequence ID" value="SEK07951.1"/>
    <property type="molecule type" value="Genomic_DNA"/>
</dbReference>